<name>A0ACB6ZT74_THEGA</name>
<reference evidence="1" key="2">
    <citation type="journal article" date="2020" name="Nat. Commun.">
        <title>Large-scale genome sequencing of mycorrhizal fungi provides insights into the early evolution of symbiotic traits.</title>
        <authorList>
            <person name="Miyauchi S."/>
            <person name="Kiss E."/>
            <person name="Kuo A."/>
            <person name="Drula E."/>
            <person name="Kohler A."/>
            <person name="Sanchez-Garcia M."/>
            <person name="Morin E."/>
            <person name="Andreopoulos B."/>
            <person name="Barry K.W."/>
            <person name="Bonito G."/>
            <person name="Buee M."/>
            <person name="Carver A."/>
            <person name="Chen C."/>
            <person name="Cichocki N."/>
            <person name="Clum A."/>
            <person name="Culley D."/>
            <person name="Crous P.W."/>
            <person name="Fauchery L."/>
            <person name="Girlanda M."/>
            <person name="Hayes R.D."/>
            <person name="Keri Z."/>
            <person name="LaButti K."/>
            <person name="Lipzen A."/>
            <person name="Lombard V."/>
            <person name="Magnuson J."/>
            <person name="Maillard F."/>
            <person name="Murat C."/>
            <person name="Nolan M."/>
            <person name="Ohm R.A."/>
            <person name="Pangilinan J."/>
            <person name="Pereira M.F."/>
            <person name="Perotto S."/>
            <person name="Peter M."/>
            <person name="Pfister S."/>
            <person name="Riley R."/>
            <person name="Sitrit Y."/>
            <person name="Stielow J.B."/>
            <person name="Szollosi G."/>
            <person name="Zifcakova L."/>
            <person name="Stursova M."/>
            <person name="Spatafora J.W."/>
            <person name="Tedersoo L."/>
            <person name="Vaario L.M."/>
            <person name="Yamada A."/>
            <person name="Yan M."/>
            <person name="Wang P."/>
            <person name="Xu J."/>
            <person name="Bruns T."/>
            <person name="Baldrian P."/>
            <person name="Vilgalys R."/>
            <person name="Dunand C."/>
            <person name="Henrissat B."/>
            <person name="Grigoriev I.V."/>
            <person name="Hibbett D."/>
            <person name="Nagy L.G."/>
            <person name="Martin F.M."/>
        </authorList>
    </citation>
    <scope>NUCLEOTIDE SEQUENCE</scope>
    <source>
        <strain evidence="1">P2</strain>
    </source>
</reference>
<organism evidence="1 2">
    <name type="scientific">Thelephora ganbajun</name>
    <name type="common">Ganba fungus</name>
    <dbReference type="NCBI Taxonomy" id="370292"/>
    <lineage>
        <taxon>Eukaryota</taxon>
        <taxon>Fungi</taxon>
        <taxon>Dikarya</taxon>
        <taxon>Basidiomycota</taxon>
        <taxon>Agaricomycotina</taxon>
        <taxon>Agaricomycetes</taxon>
        <taxon>Thelephorales</taxon>
        <taxon>Thelephoraceae</taxon>
        <taxon>Thelephora</taxon>
    </lineage>
</organism>
<sequence>MECVFPQEIIDDIIDHFQNDNPPSDLQTCSLVAKSWIPRSRRSLFKDVTFPGKNRFERWCKAIPSGPDGIASYTRVLRLSDPWGKLMDPTLLQNHLAHFTSFRSLQSLVLFLVDLSSFDRISITNCFRHFETVQSLVFRDVTSPITNILLLTYLFPNLQRLDIGDLKPPKDMIVMDVPAEAEPFMVRTLETAPTLRGSFRMANIPVGASQLLSWFLKFPLNFEEIRIADCDWTSTVPLSRLIDVCGPKLRLLEVYVPMVGGRINWSTPLVLTSCTSLQRITLTLTSLWRPTPVNDDLLSTLTSSNLSHITFNLIRETTPLTADVMLVDVPGWSTMDTTLYRLAQRYADSGFEGKVHVMFKLAEDFPAGAKEVADKLEPDGFLASFRQKGVVTIEKEETVITLSGL</sequence>
<gene>
    <name evidence="1" type="ORF">BDM02DRAFT_3108827</name>
</gene>
<comment type="caution">
    <text evidence="1">The sequence shown here is derived from an EMBL/GenBank/DDBJ whole genome shotgun (WGS) entry which is preliminary data.</text>
</comment>
<proteinExistence type="predicted"/>
<reference evidence="1" key="1">
    <citation type="submission" date="2019-10" db="EMBL/GenBank/DDBJ databases">
        <authorList>
            <consortium name="DOE Joint Genome Institute"/>
            <person name="Kuo A."/>
            <person name="Miyauchi S."/>
            <person name="Kiss E."/>
            <person name="Drula E."/>
            <person name="Kohler A."/>
            <person name="Sanchez-Garcia M."/>
            <person name="Andreopoulos B."/>
            <person name="Barry K.W."/>
            <person name="Bonito G."/>
            <person name="Buee M."/>
            <person name="Carver A."/>
            <person name="Chen C."/>
            <person name="Cichocki N."/>
            <person name="Clum A."/>
            <person name="Culley D."/>
            <person name="Crous P.W."/>
            <person name="Fauchery L."/>
            <person name="Girlanda M."/>
            <person name="Hayes R."/>
            <person name="Keri Z."/>
            <person name="Labutti K."/>
            <person name="Lipzen A."/>
            <person name="Lombard V."/>
            <person name="Magnuson J."/>
            <person name="Maillard F."/>
            <person name="Morin E."/>
            <person name="Murat C."/>
            <person name="Nolan M."/>
            <person name="Ohm R."/>
            <person name="Pangilinan J."/>
            <person name="Pereira M."/>
            <person name="Perotto S."/>
            <person name="Peter M."/>
            <person name="Riley R."/>
            <person name="Sitrit Y."/>
            <person name="Stielow B."/>
            <person name="Szollosi G."/>
            <person name="Zifcakova L."/>
            <person name="Stursova M."/>
            <person name="Spatafora J.W."/>
            <person name="Tedersoo L."/>
            <person name="Vaario L.-M."/>
            <person name="Yamada A."/>
            <person name="Yan M."/>
            <person name="Wang P."/>
            <person name="Xu J."/>
            <person name="Bruns T."/>
            <person name="Baldrian P."/>
            <person name="Vilgalys R."/>
            <person name="Henrissat B."/>
            <person name="Grigoriev I.V."/>
            <person name="Hibbett D."/>
            <person name="Nagy L.G."/>
            <person name="Martin F.M."/>
        </authorList>
    </citation>
    <scope>NUCLEOTIDE SEQUENCE</scope>
    <source>
        <strain evidence="1">P2</strain>
    </source>
</reference>
<evidence type="ECO:0000313" key="2">
    <source>
        <dbReference type="Proteomes" id="UP000886501"/>
    </source>
</evidence>
<dbReference type="EMBL" id="MU117967">
    <property type="protein sequence ID" value="KAF9652732.1"/>
    <property type="molecule type" value="Genomic_DNA"/>
</dbReference>
<accession>A0ACB6ZT74</accession>
<protein>
    <submittedName>
        <fullName evidence="1">Uncharacterized protein</fullName>
    </submittedName>
</protein>
<evidence type="ECO:0000313" key="1">
    <source>
        <dbReference type="EMBL" id="KAF9652732.1"/>
    </source>
</evidence>
<keyword evidence="2" id="KW-1185">Reference proteome</keyword>
<dbReference type="Proteomes" id="UP000886501">
    <property type="component" value="Unassembled WGS sequence"/>
</dbReference>